<dbReference type="Proteomes" id="UP001596915">
    <property type="component" value="Unassembled WGS sequence"/>
</dbReference>
<feature type="transmembrane region" description="Helical" evidence="6">
    <location>
        <begin position="330"/>
        <end position="352"/>
    </location>
</feature>
<dbReference type="Gene3D" id="1.20.1250.20">
    <property type="entry name" value="MFS general substrate transporter like domains"/>
    <property type="match status" value="2"/>
</dbReference>
<dbReference type="Pfam" id="PF07690">
    <property type="entry name" value="MFS_1"/>
    <property type="match status" value="1"/>
</dbReference>
<dbReference type="PANTHER" id="PTHR43124:SF3">
    <property type="entry name" value="CHLORAMPHENICOL EFFLUX PUMP RV0191"/>
    <property type="match status" value="1"/>
</dbReference>
<keyword evidence="5 6" id="KW-0472">Membrane</keyword>
<feature type="transmembrane region" description="Helical" evidence="6">
    <location>
        <begin position="128"/>
        <end position="150"/>
    </location>
</feature>
<organism evidence="8 9">
    <name type="scientific">Streptomyces sanglieri</name>
    <dbReference type="NCBI Taxonomy" id="193460"/>
    <lineage>
        <taxon>Bacteria</taxon>
        <taxon>Bacillati</taxon>
        <taxon>Actinomycetota</taxon>
        <taxon>Actinomycetes</taxon>
        <taxon>Kitasatosporales</taxon>
        <taxon>Streptomycetaceae</taxon>
        <taxon>Streptomyces</taxon>
    </lineage>
</organism>
<feature type="transmembrane region" description="Helical" evidence="6">
    <location>
        <begin position="156"/>
        <end position="178"/>
    </location>
</feature>
<feature type="transmembrane region" description="Helical" evidence="6">
    <location>
        <begin position="38"/>
        <end position="58"/>
    </location>
</feature>
<feature type="domain" description="Major facilitator superfamily (MFS) profile" evidence="7">
    <location>
        <begin position="4"/>
        <end position="382"/>
    </location>
</feature>
<comment type="subcellular location">
    <subcellularLocation>
        <location evidence="1">Cell membrane</location>
        <topology evidence="1">Multi-pass membrane protein</topology>
    </subcellularLocation>
</comment>
<evidence type="ECO:0000259" key="7">
    <source>
        <dbReference type="PROSITE" id="PS50850"/>
    </source>
</evidence>
<dbReference type="EMBL" id="JBHTGL010000008">
    <property type="protein sequence ID" value="MFD0626168.1"/>
    <property type="molecule type" value="Genomic_DNA"/>
</dbReference>
<evidence type="ECO:0000256" key="2">
    <source>
        <dbReference type="ARBA" id="ARBA00022475"/>
    </source>
</evidence>
<dbReference type="InterPro" id="IPR020846">
    <property type="entry name" value="MFS_dom"/>
</dbReference>
<name>A0ABW2X2V0_9ACTN</name>
<gene>
    <name evidence="8" type="ORF">ACFQ2K_29080</name>
</gene>
<feature type="transmembrane region" description="Helical" evidence="6">
    <location>
        <begin position="199"/>
        <end position="223"/>
    </location>
</feature>
<feature type="transmembrane region" description="Helical" evidence="6">
    <location>
        <begin position="229"/>
        <end position="254"/>
    </location>
</feature>
<keyword evidence="9" id="KW-1185">Reference proteome</keyword>
<evidence type="ECO:0000256" key="4">
    <source>
        <dbReference type="ARBA" id="ARBA00022989"/>
    </source>
</evidence>
<feature type="transmembrane region" description="Helical" evidence="6">
    <location>
        <begin position="70"/>
        <end position="93"/>
    </location>
</feature>
<feature type="transmembrane region" description="Helical" evidence="6">
    <location>
        <begin position="358"/>
        <end position="377"/>
    </location>
</feature>
<dbReference type="InterPro" id="IPR011701">
    <property type="entry name" value="MFS"/>
</dbReference>
<keyword evidence="2" id="KW-1003">Cell membrane</keyword>
<evidence type="ECO:0000256" key="1">
    <source>
        <dbReference type="ARBA" id="ARBA00004651"/>
    </source>
</evidence>
<keyword evidence="4 6" id="KW-1133">Transmembrane helix</keyword>
<feature type="transmembrane region" description="Helical" evidence="6">
    <location>
        <begin position="99"/>
        <end position="121"/>
    </location>
</feature>
<accession>A0ABW2X2V0</accession>
<dbReference type="PANTHER" id="PTHR43124">
    <property type="entry name" value="PURINE EFFLUX PUMP PBUE"/>
    <property type="match status" value="1"/>
</dbReference>
<dbReference type="InterPro" id="IPR036259">
    <property type="entry name" value="MFS_trans_sf"/>
</dbReference>
<feature type="transmembrane region" description="Helical" evidence="6">
    <location>
        <begin position="266"/>
        <end position="283"/>
    </location>
</feature>
<sequence length="403" mass="41120">MPLALLALAIGAFGIGTTEFVIMGLLPEVAADFQVSIPTAGFLVTGYALGVVLGAPLMTALGTRVTRKRMLVLLMGLFVLGNVVSAVAPVFGVMLVGRVIASLAHGAFFGIGTVVAADLVAPQKRAGAIAMMFTGLTVANLVGVPLGTYVGQSVGWRTTFFVVAAIGVVGLLGVARLVPEQPRNEGVRLRDELAAFRNVQVLLAMGMTVLGFGGVFAAITYITPMMTEVAGYSTSSVTWLLVLLGLGMVGGNLIGGKFADRRLMPLLYVSLGALAVVLALFTLTAHNKIAAAVTIVLIGGLGFATVPPLQKRVLDQAAGAPTLASAANIGAFNLGNALSAWLGGIVIAAGLGYTAPNWVGAALAASALALAIVSGALERRTVTPSRLVARHSPEPTLTPASRN</sequence>
<evidence type="ECO:0000313" key="8">
    <source>
        <dbReference type="EMBL" id="MFD0626168.1"/>
    </source>
</evidence>
<evidence type="ECO:0000256" key="6">
    <source>
        <dbReference type="SAM" id="Phobius"/>
    </source>
</evidence>
<keyword evidence="3 6" id="KW-0812">Transmembrane</keyword>
<evidence type="ECO:0000256" key="3">
    <source>
        <dbReference type="ARBA" id="ARBA00022692"/>
    </source>
</evidence>
<comment type="caution">
    <text evidence="8">The sequence shown here is derived from an EMBL/GenBank/DDBJ whole genome shotgun (WGS) entry which is preliminary data.</text>
</comment>
<evidence type="ECO:0000313" key="9">
    <source>
        <dbReference type="Proteomes" id="UP001596915"/>
    </source>
</evidence>
<dbReference type="PROSITE" id="PS50850">
    <property type="entry name" value="MFS"/>
    <property type="match status" value="1"/>
</dbReference>
<reference evidence="9" key="1">
    <citation type="journal article" date="2019" name="Int. J. Syst. Evol. Microbiol.">
        <title>The Global Catalogue of Microorganisms (GCM) 10K type strain sequencing project: providing services to taxonomists for standard genome sequencing and annotation.</title>
        <authorList>
            <consortium name="The Broad Institute Genomics Platform"/>
            <consortium name="The Broad Institute Genome Sequencing Center for Infectious Disease"/>
            <person name="Wu L."/>
            <person name="Ma J."/>
        </authorList>
    </citation>
    <scope>NUCLEOTIDE SEQUENCE [LARGE SCALE GENOMIC DNA]</scope>
    <source>
        <strain evidence="9">JCM 12607</strain>
    </source>
</reference>
<proteinExistence type="predicted"/>
<feature type="transmembrane region" description="Helical" evidence="6">
    <location>
        <begin position="289"/>
        <end position="309"/>
    </location>
</feature>
<protein>
    <submittedName>
        <fullName evidence="8">MFS transporter</fullName>
    </submittedName>
</protein>
<dbReference type="SUPFAM" id="SSF103473">
    <property type="entry name" value="MFS general substrate transporter"/>
    <property type="match status" value="1"/>
</dbReference>
<evidence type="ECO:0000256" key="5">
    <source>
        <dbReference type="ARBA" id="ARBA00023136"/>
    </source>
</evidence>
<dbReference type="InterPro" id="IPR050189">
    <property type="entry name" value="MFS_Efflux_Transporters"/>
</dbReference>
<dbReference type="CDD" id="cd17324">
    <property type="entry name" value="MFS_NepI_like"/>
    <property type="match status" value="1"/>
</dbReference>